<dbReference type="OrthoDB" id="2386786at2"/>
<reference evidence="3" key="1">
    <citation type="submission" date="2016-10" db="EMBL/GenBank/DDBJ databases">
        <authorList>
            <person name="Varghese N."/>
            <person name="Submissions S."/>
        </authorList>
    </citation>
    <scope>NUCLEOTIDE SEQUENCE [LARGE SCALE GENOMIC DNA]</scope>
    <source>
        <strain evidence="3">CGMCC 1.3704</strain>
    </source>
</reference>
<protein>
    <submittedName>
        <fullName evidence="2">WD40-like Beta Propeller Repeat</fullName>
    </submittedName>
</protein>
<dbReference type="InterPro" id="IPR011659">
    <property type="entry name" value="WD40"/>
</dbReference>
<keyword evidence="3" id="KW-1185">Reference proteome</keyword>
<evidence type="ECO:0000313" key="3">
    <source>
        <dbReference type="Proteomes" id="UP000183557"/>
    </source>
</evidence>
<name>A0A1I3TXF0_HALDA</name>
<dbReference type="EMBL" id="FOSB01000004">
    <property type="protein sequence ID" value="SFJ74979.1"/>
    <property type="molecule type" value="Genomic_DNA"/>
</dbReference>
<dbReference type="Proteomes" id="UP000183557">
    <property type="component" value="Unassembled WGS sequence"/>
</dbReference>
<dbReference type="RefSeq" id="WP_075036037.1">
    <property type="nucleotide sequence ID" value="NZ_FOSB01000004.1"/>
</dbReference>
<dbReference type="Gene3D" id="2.120.10.30">
    <property type="entry name" value="TolB, C-terminal domain"/>
    <property type="match status" value="2"/>
</dbReference>
<comment type="similarity">
    <text evidence="1">Belongs to the TolB family.</text>
</comment>
<evidence type="ECO:0000313" key="2">
    <source>
        <dbReference type="EMBL" id="SFJ74979.1"/>
    </source>
</evidence>
<dbReference type="PANTHER" id="PTHR36842">
    <property type="entry name" value="PROTEIN TOLB HOMOLOG"/>
    <property type="match status" value="1"/>
</dbReference>
<organism evidence="2 3">
    <name type="scientific">Halobacillus dabanensis</name>
    <dbReference type="NCBI Taxonomy" id="240302"/>
    <lineage>
        <taxon>Bacteria</taxon>
        <taxon>Bacillati</taxon>
        <taxon>Bacillota</taxon>
        <taxon>Bacilli</taxon>
        <taxon>Bacillales</taxon>
        <taxon>Bacillaceae</taxon>
        <taxon>Halobacillus</taxon>
    </lineage>
</organism>
<evidence type="ECO:0000256" key="1">
    <source>
        <dbReference type="ARBA" id="ARBA00009820"/>
    </source>
</evidence>
<dbReference type="InterPro" id="IPR011042">
    <property type="entry name" value="6-blade_b-propeller_TolB-like"/>
</dbReference>
<sequence>MSLKKKNILFISGVLILFLSLYWTGTFADSQGGHTGLGHDPALSPNDEKIAFTYFENDHGTLYTAPVEGGKAERLLEPEEGKDDLKPAYSPDGKSLAFLREWDGEEHLHKQLMFYEGGHARPLLDKEEYVPFADFAPDGEHLYFVKNSKYTETYNDRTQPNGFDIYKMNINTGNTEQITDMNSVSISSLQVIEGGEKLMYSTSYETSSIKILDLQSEETKTILPESSDYSEAQSPALSAPRLSPDGKVIAFADVASKTENGTFQYEIFTMNMDGENITQATNVDDYASNPLFFQNSQQLLITVDRNFAGRQPDYEYWIVERDGSNKKEIHIEIPEHETGAP</sequence>
<proteinExistence type="inferred from homology"/>
<accession>A0A1I3TXF0</accession>
<gene>
    <name evidence="2" type="ORF">SAMN04487936_10434</name>
</gene>
<dbReference type="PANTHER" id="PTHR36842:SF1">
    <property type="entry name" value="PROTEIN TOLB"/>
    <property type="match status" value="1"/>
</dbReference>
<dbReference type="SUPFAM" id="SSF69304">
    <property type="entry name" value="Tricorn protease N-terminal domain"/>
    <property type="match status" value="1"/>
</dbReference>
<dbReference type="Pfam" id="PF07676">
    <property type="entry name" value="PD40"/>
    <property type="match status" value="3"/>
</dbReference>
<dbReference type="AlphaFoldDB" id="A0A1I3TXF0"/>